<protein>
    <submittedName>
        <fullName evidence="2">Uncharacterized protein</fullName>
    </submittedName>
</protein>
<sequence length="148" mass="15164">VLQSWLCEGDVLDVVLLAGAWPGVGISDVVTAAQTWLDSRAAVEVSEASHSDIAEIAPSLLHGTGLEAVAEVDCGSCSSGAGQVTLPAHGAGEPGNMPQPAAGALPETSRFVFSHGDVQVAVWQRANDPGQDPFAEDHTGDLVWPTAL</sequence>
<dbReference type="EMBL" id="CAJNNW010031474">
    <property type="protein sequence ID" value="CAE8707671.1"/>
    <property type="molecule type" value="Genomic_DNA"/>
</dbReference>
<reference evidence="2" key="1">
    <citation type="submission" date="2021-02" db="EMBL/GenBank/DDBJ databases">
        <authorList>
            <person name="Dougan E. K."/>
            <person name="Rhodes N."/>
            <person name="Thang M."/>
            <person name="Chan C."/>
        </authorList>
    </citation>
    <scope>NUCLEOTIDE SEQUENCE</scope>
</reference>
<comment type="caution">
    <text evidence="2">The sequence shown here is derived from an EMBL/GenBank/DDBJ whole genome shotgun (WGS) entry which is preliminary data.</text>
</comment>
<proteinExistence type="predicted"/>
<dbReference type="Proteomes" id="UP000626109">
    <property type="component" value="Unassembled WGS sequence"/>
</dbReference>
<feature type="region of interest" description="Disordered" evidence="1">
    <location>
        <begin position="128"/>
        <end position="148"/>
    </location>
</feature>
<organism evidence="2 3">
    <name type="scientific">Polarella glacialis</name>
    <name type="common">Dinoflagellate</name>
    <dbReference type="NCBI Taxonomy" id="89957"/>
    <lineage>
        <taxon>Eukaryota</taxon>
        <taxon>Sar</taxon>
        <taxon>Alveolata</taxon>
        <taxon>Dinophyceae</taxon>
        <taxon>Suessiales</taxon>
        <taxon>Suessiaceae</taxon>
        <taxon>Polarella</taxon>
    </lineage>
</organism>
<evidence type="ECO:0000313" key="2">
    <source>
        <dbReference type="EMBL" id="CAE8707671.1"/>
    </source>
</evidence>
<feature type="non-terminal residue" evidence="2">
    <location>
        <position position="1"/>
    </location>
</feature>
<dbReference type="AlphaFoldDB" id="A0A813KM52"/>
<evidence type="ECO:0000256" key="1">
    <source>
        <dbReference type="SAM" id="MobiDB-lite"/>
    </source>
</evidence>
<gene>
    <name evidence="2" type="ORF">PGLA2088_LOCUS34635</name>
</gene>
<feature type="non-terminal residue" evidence="2">
    <location>
        <position position="148"/>
    </location>
</feature>
<name>A0A813KM52_POLGL</name>
<accession>A0A813KM52</accession>
<evidence type="ECO:0000313" key="3">
    <source>
        <dbReference type="Proteomes" id="UP000626109"/>
    </source>
</evidence>